<dbReference type="Pfam" id="PF26045">
    <property type="entry name" value="OB_2TM_halo"/>
    <property type="match status" value="1"/>
</dbReference>
<keyword evidence="2" id="KW-0812">Transmembrane</keyword>
<evidence type="ECO:0000256" key="2">
    <source>
        <dbReference type="SAM" id="Phobius"/>
    </source>
</evidence>
<dbReference type="InterPro" id="IPR058927">
    <property type="entry name" value="OB_2TM"/>
</dbReference>
<dbReference type="EMBL" id="JBHSDJ010000090">
    <property type="protein sequence ID" value="MFC4247704.1"/>
    <property type="molecule type" value="Genomic_DNA"/>
</dbReference>
<name>A0ABD5P100_9EURY</name>
<organism evidence="3 4">
    <name type="scientific">Natribaculum luteum</name>
    <dbReference type="NCBI Taxonomy" id="1586232"/>
    <lineage>
        <taxon>Archaea</taxon>
        <taxon>Methanobacteriati</taxon>
        <taxon>Methanobacteriota</taxon>
        <taxon>Stenosarchaea group</taxon>
        <taxon>Halobacteria</taxon>
        <taxon>Halobacteriales</taxon>
        <taxon>Natrialbaceae</taxon>
        <taxon>Natribaculum</taxon>
    </lineage>
</organism>
<keyword evidence="2" id="KW-1133">Transmembrane helix</keyword>
<feature type="compositionally biased region" description="Polar residues" evidence="1">
    <location>
        <begin position="197"/>
        <end position="206"/>
    </location>
</feature>
<evidence type="ECO:0000313" key="4">
    <source>
        <dbReference type="Proteomes" id="UP001595821"/>
    </source>
</evidence>
<protein>
    <recommendedName>
        <fullName evidence="5">DNA-binding protein</fullName>
    </recommendedName>
</protein>
<comment type="caution">
    <text evidence="3">The sequence shown here is derived from an EMBL/GenBank/DDBJ whole genome shotgun (WGS) entry which is preliminary data.</text>
</comment>
<dbReference type="GeneID" id="71856476"/>
<feature type="transmembrane region" description="Helical" evidence="2">
    <location>
        <begin position="133"/>
        <end position="151"/>
    </location>
</feature>
<keyword evidence="2" id="KW-0472">Membrane</keyword>
<proteinExistence type="predicted"/>
<evidence type="ECO:0000256" key="1">
    <source>
        <dbReference type="SAM" id="MobiDB-lite"/>
    </source>
</evidence>
<dbReference type="RefSeq" id="WP_246975633.1">
    <property type="nucleotide sequence ID" value="NZ_CP095398.1"/>
</dbReference>
<evidence type="ECO:0000313" key="3">
    <source>
        <dbReference type="EMBL" id="MFC4247704.1"/>
    </source>
</evidence>
<reference evidence="3 4" key="1">
    <citation type="journal article" date="2014" name="Int. J. Syst. Evol. Microbiol.">
        <title>Complete genome sequence of Corynebacterium casei LMG S-19264T (=DSM 44701T), isolated from a smear-ripened cheese.</title>
        <authorList>
            <consortium name="US DOE Joint Genome Institute (JGI-PGF)"/>
            <person name="Walter F."/>
            <person name="Albersmeier A."/>
            <person name="Kalinowski J."/>
            <person name="Ruckert C."/>
        </authorList>
    </citation>
    <scope>NUCLEOTIDE SEQUENCE [LARGE SCALE GENOMIC DNA]</scope>
    <source>
        <strain evidence="3 4">IBRC-M 10912</strain>
    </source>
</reference>
<sequence length="206" mass="22835">MPPREPYGQRGRLLAALVLLAVLAGFLVWDGTATADPSLNQFPDDEAVVNEPRAYVDERVVLGGRVVDTDPVVVEISHTGDSRTVTLEDVDATVQNADRALKRGDEVSAFGTLENPSTLATERTIVRESWELQYMYVVSLLGGLWVLGRFVRGWRFDREQLAFVPRERPRPLRNRFQPRPSETSHTETATGEAGRTRVTTGGDSDA</sequence>
<feature type="region of interest" description="Disordered" evidence="1">
    <location>
        <begin position="171"/>
        <end position="206"/>
    </location>
</feature>
<dbReference type="Proteomes" id="UP001595821">
    <property type="component" value="Unassembled WGS sequence"/>
</dbReference>
<accession>A0ABD5P100</accession>
<gene>
    <name evidence="3" type="ORF">ACFOZ7_12130</name>
</gene>
<evidence type="ECO:0008006" key="5">
    <source>
        <dbReference type="Google" id="ProtNLM"/>
    </source>
</evidence>
<feature type="compositionally biased region" description="Polar residues" evidence="1">
    <location>
        <begin position="180"/>
        <end position="189"/>
    </location>
</feature>
<dbReference type="AlphaFoldDB" id="A0ABD5P100"/>